<dbReference type="EMBL" id="JH712413">
    <property type="protein sequence ID" value="EFO13188.1"/>
    <property type="molecule type" value="Genomic_DNA"/>
</dbReference>
<proteinExistence type="predicted"/>
<reference evidence="2" key="1">
    <citation type="submission" date="2012-04" db="EMBL/GenBank/DDBJ databases">
        <title>The Genome Sequence of Loa loa.</title>
        <authorList>
            <consortium name="The Broad Institute Genome Sequencing Platform"/>
            <consortium name="Broad Institute Genome Sequencing Center for Infectious Disease"/>
            <person name="Nutman T.B."/>
            <person name="Fink D.L."/>
            <person name="Russ C."/>
            <person name="Young S."/>
            <person name="Zeng Q."/>
            <person name="Gargeya S."/>
            <person name="Alvarado L."/>
            <person name="Berlin A."/>
            <person name="Chapman S.B."/>
            <person name="Chen Z."/>
            <person name="Freedman E."/>
            <person name="Gellesch M."/>
            <person name="Goldberg J."/>
            <person name="Griggs A."/>
            <person name="Gujja S."/>
            <person name="Heilman E.R."/>
            <person name="Heiman D."/>
            <person name="Howarth C."/>
            <person name="Mehta T."/>
            <person name="Neiman D."/>
            <person name="Pearson M."/>
            <person name="Roberts A."/>
            <person name="Saif S."/>
            <person name="Shea T."/>
            <person name="Shenoy N."/>
            <person name="Sisk P."/>
            <person name="Stolte C."/>
            <person name="Sykes S."/>
            <person name="White J."/>
            <person name="Yandava C."/>
            <person name="Haas B."/>
            <person name="Henn M.R."/>
            <person name="Nusbaum C."/>
            <person name="Birren B."/>
        </authorList>
    </citation>
    <scope>NUCLEOTIDE SEQUENCE [LARGE SCALE GENOMIC DNA]</scope>
</reference>
<evidence type="ECO:0000259" key="1">
    <source>
        <dbReference type="PROSITE" id="PS50235"/>
    </source>
</evidence>
<accession>A0A1S0TG17</accession>
<dbReference type="Gene3D" id="3.90.70.10">
    <property type="entry name" value="Cysteine proteinases"/>
    <property type="match status" value="1"/>
</dbReference>
<dbReference type="Pfam" id="PF00443">
    <property type="entry name" value="UCH"/>
    <property type="match status" value="1"/>
</dbReference>
<dbReference type="OrthoDB" id="289038at2759"/>
<dbReference type="InterPro" id="IPR038765">
    <property type="entry name" value="Papain-like_cys_pep_sf"/>
</dbReference>
<dbReference type="CTD" id="9952832"/>
<protein>
    <recommendedName>
        <fullName evidence="1">USP domain-containing protein</fullName>
    </recommendedName>
</protein>
<gene>
    <name evidence="2" type="ORF">LOAG_15342</name>
</gene>
<dbReference type="GO" id="GO:0004843">
    <property type="term" value="F:cysteine-type deubiquitinase activity"/>
    <property type="evidence" value="ECO:0007669"/>
    <property type="project" value="InterPro"/>
</dbReference>
<dbReference type="KEGG" id="loa:LOAG_15342"/>
<dbReference type="RefSeq" id="XP_003150881.1">
    <property type="nucleotide sequence ID" value="XM_003150833.1"/>
</dbReference>
<dbReference type="InterPro" id="IPR028889">
    <property type="entry name" value="USP"/>
</dbReference>
<dbReference type="PROSITE" id="PS50235">
    <property type="entry name" value="USP_3"/>
    <property type="match status" value="1"/>
</dbReference>
<dbReference type="GeneID" id="9952832"/>
<dbReference type="SUPFAM" id="SSF54001">
    <property type="entry name" value="Cysteine proteinases"/>
    <property type="match status" value="1"/>
</dbReference>
<organism evidence="2">
    <name type="scientific">Loa loa</name>
    <name type="common">Eye worm</name>
    <name type="synonym">Filaria loa</name>
    <dbReference type="NCBI Taxonomy" id="7209"/>
    <lineage>
        <taxon>Eukaryota</taxon>
        <taxon>Metazoa</taxon>
        <taxon>Ecdysozoa</taxon>
        <taxon>Nematoda</taxon>
        <taxon>Chromadorea</taxon>
        <taxon>Rhabditida</taxon>
        <taxon>Spirurina</taxon>
        <taxon>Spiruromorpha</taxon>
        <taxon>Filarioidea</taxon>
        <taxon>Onchocercidae</taxon>
        <taxon>Loa</taxon>
    </lineage>
</organism>
<dbReference type="InParanoid" id="A0A1S0TG17"/>
<name>A0A1S0TG17_LOALO</name>
<dbReference type="GO" id="GO:0016579">
    <property type="term" value="P:protein deubiquitination"/>
    <property type="evidence" value="ECO:0007669"/>
    <property type="project" value="InterPro"/>
</dbReference>
<dbReference type="OMA" id="FWCNESK"/>
<sequence>MTFIINNFVVKGVTIQPSYRLISCASHLGQTIDSGHYVCDFWCNESKKWFLCNDESIQQVDELSVQKKSTTGYVYFYLKNCSKVNDHEGRIKTYFDLSLS</sequence>
<dbReference type="InterPro" id="IPR001394">
    <property type="entry name" value="Peptidase_C19_UCH"/>
</dbReference>
<dbReference type="CDD" id="cd02257">
    <property type="entry name" value="Peptidase_C19"/>
    <property type="match status" value="1"/>
</dbReference>
<dbReference type="AlphaFoldDB" id="A0A1S0TG17"/>
<feature type="domain" description="USP" evidence="1">
    <location>
        <begin position="1"/>
        <end position="80"/>
    </location>
</feature>
<evidence type="ECO:0000313" key="2">
    <source>
        <dbReference type="EMBL" id="EFO13188.1"/>
    </source>
</evidence>